<evidence type="ECO:0000259" key="2">
    <source>
        <dbReference type="Pfam" id="PF06812"/>
    </source>
</evidence>
<proteinExistence type="predicted"/>
<dbReference type="Pfam" id="PF06812">
    <property type="entry name" value="ImpA_N"/>
    <property type="match status" value="1"/>
</dbReference>
<dbReference type="OrthoDB" id="1522895at2"/>
<protein>
    <submittedName>
        <fullName evidence="3">Type VI secretion-associated protein, VC_A0119 family</fullName>
    </submittedName>
</protein>
<dbReference type="AlphaFoldDB" id="C6BX04"/>
<dbReference type="PANTHER" id="PTHR37024:SF3">
    <property type="entry name" value="TYPE VI SECRETION SYSTEM PROTEIN TSSA"/>
    <property type="match status" value="1"/>
</dbReference>
<evidence type="ECO:0000256" key="1">
    <source>
        <dbReference type="SAM" id="MobiDB-lite"/>
    </source>
</evidence>
<dbReference type="KEGG" id="dsa:Desal_0417"/>
<dbReference type="HOGENOM" id="CLU_029347_0_0_7"/>
<keyword evidence="4" id="KW-1185">Reference proteome</keyword>
<dbReference type="NCBIfam" id="TIGR03362">
    <property type="entry name" value="VI_chp_7"/>
    <property type="match status" value="1"/>
</dbReference>
<dbReference type="RefSeq" id="WP_012766010.1">
    <property type="nucleotide sequence ID" value="NC_012881.1"/>
</dbReference>
<evidence type="ECO:0000313" key="4">
    <source>
        <dbReference type="Proteomes" id="UP000002601"/>
    </source>
</evidence>
<dbReference type="EMBL" id="CP001649">
    <property type="protein sequence ID" value="ACS78484.1"/>
    <property type="molecule type" value="Genomic_DNA"/>
</dbReference>
<evidence type="ECO:0000313" key="3">
    <source>
        <dbReference type="EMBL" id="ACS78484.1"/>
    </source>
</evidence>
<dbReference type="Pfam" id="PF16989">
    <property type="entry name" value="T6SS_VasJ"/>
    <property type="match status" value="1"/>
</dbReference>
<dbReference type="InterPro" id="IPR017739">
    <property type="entry name" value="T6SS-assoc_VCA0119"/>
</dbReference>
<name>C6BX04_MARSD</name>
<dbReference type="Proteomes" id="UP000002601">
    <property type="component" value="Chromosome"/>
</dbReference>
<feature type="domain" description="ImpA N-terminal" evidence="2">
    <location>
        <begin position="9"/>
        <end position="121"/>
    </location>
</feature>
<dbReference type="PANTHER" id="PTHR37024">
    <property type="entry name" value="TYPE VI SECRETION SYSTEM DUF2094 AND IMPA-RELATED DOMAIN PROTEIN"/>
    <property type="match status" value="1"/>
</dbReference>
<gene>
    <name evidence="3" type="ordered locus">Desal_0417</name>
</gene>
<reference evidence="3 4" key="1">
    <citation type="submission" date="2009-06" db="EMBL/GenBank/DDBJ databases">
        <title>Complete sequence of Desulfovibrio salexigens DSM 2638.</title>
        <authorList>
            <consortium name="US DOE Joint Genome Institute"/>
            <person name="Lucas S."/>
            <person name="Copeland A."/>
            <person name="Lapidus A."/>
            <person name="Glavina del Rio T."/>
            <person name="Tice H."/>
            <person name="Bruce D."/>
            <person name="Goodwin L."/>
            <person name="Pitluck S."/>
            <person name="Munk A.C."/>
            <person name="Brettin T."/>
            <person name="Detter J.C."/>
            <person name="Han C."/>
            <person name="Tapia R."/>
            <person name="Larimer F."/>
            <person name="Land M."/>
            <person name="Hauser L."/>
            <person name="Kyrpides N."/>
            <person name="Anderson I."/>
            <person name="Wall J.D."/>
            <person name="Arkin A.P."/>
            <person name="Dehal P."/>
            <person name="Chivian D."/>
            <person name="Giles B."/>
            <person name="Hazen T.C."/>
        </authorList>
    </citation>
    <scope>NUCLEOTIDE SEQUENCE [LARGE SCALE GENOMIC DNA]</scope>
    <source>
        <strain evidence="4">ATCC 14822 / DSM 2638 / NCIMB 8403 / VKM B-1763</strain>
    </source>
</reference>
<accession>C6BX04</accession>
<sequence>MELLDLGRKPVSEAKPAGADARYEPEYDLLQQEIDKLASATAGGAVDWKRVVKLGSVILSSKSKDLKVASYLAVALLHLKGVEGLSAGAQLLLDLISNFWDTLYPAKKRMRGRFGAISWWDENAEKFLKNYDGDELPKEVVDLLDKRINDLDAALAEKSEDAPILHDLSSYVQHLPVTAPVEPEQSAPVADESPTVSTPSAPVASADPVVVNAGNISSPEECSAVLKSGLSVLAPVSEYFLANDLAAAEGYRLRRMIAWTSISALPPAENGRTMIPAPDGPVKDSIASQLKSADFAGALREAESRIGEYLFWLDLSRMSAEALKGLGENHAAAIAALELETQFYVQRLPALASLSFADGTPFADPKTRSWLQSLGSSGAVDSGAESDEVSEIMVKANHLAADKKLFEAVSLICDRINTSPSLRAAFRLRSGLTGLLTAEGQAGVAHVHAIELLEQIDSSGLAEWEPELALTGLRAAYEAVVAEGGPDSAVKSIEILQRISRLSPVEALKLNGVN</sequence>
<feature type="compositionally biased region" description="Low complexity" evidence="1">
    <location>
        <begin position="193"/>
        <end position="203"/>
    </location>
</feature>
<dbReference type="eggNOG" id="COG3515">
    <property type="taxonomic scope" value="Bacteria"/>
</dbReference>
<feature type="region of interest" description="Disordered" evidence="1">
    <location>
        <begin position="182"/>
        <end position="203"/>
    </location>
</feature>
<organism evidence="3 4">
    <name type="scientific">Maridesulfovibrio salexigens (strain ATCC 14822 / DSM 2638 / NCIMB 8403 / VKM B-1763)</name>
    <name type="common">Desulfovibrio salexigens</name>
    <dbReference type="NCBI Taxonomy" id="526222"/>
    <lineage>
        <taxon>Bacteria</taxon>
        <taxon>Pseudomonadati</taxon>
        <taxon>Thermodesulfobacteriota</taxon>
        <taxon>Desulfovibrionia</taxon>
        <taxon>Desulfovibrionales</taxon>
        <taxon>Desulfovibrionaceae</taxon>
        <taxon>Maridesulfovibrio</taxon>
    </lineage>
</organism>
<dbReference type="STRING" id="526222.Desal_0417"/>
<dbReference type="InterPro" id="IPR010657">
    <property type="entry name" value="ImpA_N"/>
</dbReference>